<name>X1INZ9_9ZZZZ</name>
<dbReference type="Gene3D" id="1.10.3210.10">
    <property type="entry name" value="Hypothetical protein af1432"/>
    <property type="match status" value="1"/>
</dbReference>
<dbReference type="GO" id="GO:0006203">
    <property type="term" value="P:dGTP catabolic process"/>
    <property type="evidence" value="ECO:0007669"/>
    <property type="project" value="TreeGrafter"/>
</dbReference>
<sequence length="202" mass="23239">MAYLDSVAEIEEKSLSEYAKKSIECVGRKTDLTPDPNRTEFQRDIHRILHSWPFRRLRNKAQVFYAPKNDHLCTRLEHALHVASISKTICKHLRLNCDLAEAISLAHDLGHPPFGHIGETILRGLHKNNHLPAFKHEAQSLRVIDRFLHNGEALNLTYEVRDGVVCHCGEKFVRRISPNRRKDIFSVEPSAARRQRPTTLEA</sequence>
<organism evidence="2">
    <name type="scientific">marine sediment metagenome</name>
    <dbReference type="NCBI Taxonomy" id="412755"/>
    <lineage>
        <taxon>unclassified sequences</taxon>
        <taxon>metagenomes</taxon>
        <taxon>ecological metagenomes</taxon>
    </lineage>
</organism>
<dbReference type="GO" id="GO:0008832">
    <property type="term" value="F:dGTPase activity"/>
    <property type="evidence" value="ECO:0007669"/>
    <property type="project" value="TreeGrafter"/>
</dbReference>
<protein>
    <recommendedName>
        <fullName evidence="1">HD domain-containing protein</fullName>
    </recommendedName>
</protein>
<reference evidence="2" key="1">
    <citation type="journal article" date="2014" name="Front. Microbiol.">
        <title>High frequency of phylogenetically diverse reductive dehalogenase-homologous genes in deep subseafloor sedimentary metagenomes.</title>
        <authorList>
            <person name="Kawai M."/>
            <person name="Futagami T."/>
            <person name="Toyoda A."/>
            <person name="Takaki Y."/>
            <person name="Nishi S."/>
            <person name="Hori S."/>
            <person name="Arai W."/>
            <person name="Tsubouchi T."/>
            <person name="Morono Y."/>
            <person name="Uchiyama I."/>
            <person name="Ito T."/>
            <person name="Fujiyama A."/>
            <person name="Inagaki F."/>
            <person name="Takami H."/>
        </authorList>
    </citation>
    <scope>NUCLEOTIDE SEQUENCE</scope>
    <source>
        <strain evidence="2">Expedition CK06-06</strain>
    </source>
</reference>
<dbReference type="PANTHER" id="PTHR11373">
    <property type="entry name" value="DEOXYNUCLEOSIDE TRIPHOSPHATE TRIPHOSPHOHYDROLASE"/>
    <property type="match status" value="1"/>
</dbReference>
<feature type="non-terminal residue" evidence="2">
    <location>
        <position position="202"/>
    </location>
</feature>
<dbReference type="InterPro" id="IPR006674">
    <property type="entry name" value="HD_domain"/>
</dbReference>
<accession>X1INZ9</accession>
<feature type="domain" description="HD" evidence="1">
    <location>
        <begin position="75"/>
        <end position="202"/>
    </location>
</feature>
<evidence type="ECO:0000259" key="1">
    <source>
        <dbReference type="PROSITE" id="PS51831"/>
    </source>
</evidence>
<dbReference type="CDD" id="cd00077">
    <property type="entry name" value="HDc"/>
    <property type="match status" value="1"/>
</dbReference>
<gene>
    <name evidence="2" type="ORF">S03H2_55831</name>
</gene>
<dbReference type="InterPro" id="IPR003607">
    <property type="entry name" value="HD/PDEase_dom"/>
</dbReference>
<dbReference type="PROSITE" id="PS51831">
    <property type="entry name" value="HD"/>
    <property type="match status" value="1"/>
</dbReference>
<proteinExistence type="predicted"/>
<dbReference type="PANTHER" id="PTHR11373:SF43">
    <property type="entry name" value="DEOXYGUANOSINETRIPHOSPHATE TRIPHOSPHOHYDROLASE-LIKE PROTEIN"/>
    <property type="match status" value="1"/>
</dbReference>
<dbReference type="AlphaFoldDB" id="X1INZ9"/>
<dbReference type="InterPro" id="IPR050135">
    <property type="entry name" value="dGTPase-like"/>
</dbReference>
<dbReference type="EMBL" id="BARU01035698">
    <property type="protein sequence ID" value="GAH83432.1"/>
    <property type="molecule type" value="Genomic_DNA"/>
</dbReference>
<dbReference type="SUPFAM" id="SSF109604">
    <property type="entry name" value="HD-domain/PDEase-like"/>
    <property type="match status" value="1"/>
</dbReference>
<evidence type="ECO:0000313" key="2">
    <source>
        <dbReference type="EMBL" id="GAH83432.1"/>
    </source>
</evidence>
<dbReference type="Pfam" id="PF01966">
    <property type="entry name" value="HD"/>
    <property type="match status" value="1"/>
</dbReference>
<comment type="caution">
    <text evidence="2">The sequence shown here is derived from an EMBL/GenBank/DDBJ whole genome shotgun (WGS) entry which is preliminary data.</text>
</comment>